<dbReference type="Proteomes" id="UP001230426">
    <property type="component" value="Unassembled WGS sequence"/>
</dbReference>
<evidence type="ECO:0000313" key="2">
    <source>
        <dbReference type="Proteomes" id="UP001230426"/>
    </source>
</evidence>
<organism evidence="1 2">
    <name type="scientific">Streptosporangium brasiliense</name>
    <dbReference type="NCBI Taxonomy" id="47480"/>
    <lineage>
        <taxon>Bacteria</taxon>
        <taxon>Bacillati</taxon>
        <taxon>Actinomycetota</taxon>
        <taxon>Actinomycetes</taxon>
        <taxon>Streptosporangiales</taxon>
        <taxon>Streptosporangiaceae</taxon>
        <taxon>Streptosporangium</taxon>
    </lineage>
</organism>
<evidence type="ECO:0000313" key="1">
    <source>
        <dbReference type="EMBL" id="MDP9866927.1"/>
    </source>
</evidence>
<protein>
    <submittedName>
        <fullName evidence="1">Uncharacterized protein</fullName>
    </submittedName>
</protein>
<reference evidence="1 2" key="1">
    <citation type="submission" date="2023-07" db="EMBL/GenBank/DDBJ databases">
        <title>Sequencing the genomes of 1000 actinobacteria strains.</title>
        <authorList>
            <person name="Klenk H.-P."/>
        </authorList>
    </citation>
    <scope>NUCLEOTIDE SEQUENCE [LARGE SCALE GENOMIC DNA]</scope>
    <source>
        <strain evidence="1 2">DSM 44109</strain>
    </source>
</reference>
<accession>A0ABT9RCE9</accession>
<gene>
    <name evidence="1" type="ORF">J2S55_006193</name>
</gene>
<comment type="caution">
    <text evidence="1">The sequence shown here is derived from an EMBL/GenBank/DDBJ whole genome shotgun (WGS) entry which is preliminary data.</text>
</comment>
<name>A0ABT9RCE9_9ACTN</name>
<dbReference type="EMBL" id="JAUSRB010000002">
    <property type="protein sequence ID" value="MDP9866927.1"/>
    <property type="molecule type" value="Genomic_DNA"/>
</dbReference>
<keyword evidence="2" id="KW-1185">Reference proteome</keyword>
<proteinExistence type="predicted"/>
<dbReference type="RefSeq" id="WP_306868115.1">
    <property type="nucleotide sequence ID" value="NZ_JAUSRB010000002.1"/>
</dbReference>
<sequence>MPNTLATLLLYLCDRTGSVPHIYFHRTEGNPVAAMLRYLVFGGGDVPPLTHEVLRQAEPDLERRPHVHVS</sequence>